<dbReference type="InterPro" id="IPR009875">
    <property type="entry name" value="PilZ_domain"/>
</dbReference>
<protein>
    <recommendedName>
        <fullName evidence="1">PilZ domain-containing protein</fullName>
    </recommendedName>
</protein>
<gene>
    <name evidence="2" type="ORF">CVN68_08750</name>
</gene>
<reference evidence="2 3" key="1">
    <citation type="submission" date="2017-11" db="EMBL/GenBank/DDBJ databases">
        <title>Complete genome sequence of Sphingomonas sp. Strain Cra20, a psychrotolerant potential plant growth promoting rhizobacteria.</title>
        <authorList>
            <person name="Luo Y."/>
        </authorList>
    </citation>
    <scope>NUCLEOTIDE SEQUENCE [LARGE SCALE GENOMIC DNA]</scope>
    <source>
        <strain evidence="2 3">Cra20</strain>
    </source>
</reference>
<evidence type="ECO:0000313" key="2">
    <source>
        <dbReference type="EMBL" id="ATY32052.1"/>
    </source>
</evidence>
<feature type="domain" description="PilZ" evidence="1">
    <location>
        <begin position="30"/>
        <end position="98"/>
    </location>
</feature>
<accession>A0A2K8MDT0</accession>
<dbReference type="RefSeq" id="WP_100281861.1">
    <property type="nucleotide sequence ID" value="NZ_CP024923.1"/>
</dbReference>
<evidence type="ECO:0000313" key="3">
    <source>
        <dbReference type="Proteomes" id="UP000229081"/>
    </source>
</evidence>
<dbReference type="OrthoDB" id="7929489at2"/>
<dbReference type="EMBL" id="CP024923">
    <property type="protein sequence ID" value="ATY32052.1"/>
    <property type="molecule type" value="Genomic_DNA"/>
</dbReference>
<dbReference type="GO" id="GO:0035438">
    <property type="term" value="F:cyclic-di-GMP binding"/>
    <property type="evidence" value="ECO:0007669"/>
    <property type="project" value="InterPro"/>
</dbReference>
<feature type="domain" description="PilZ" evidence="1">
    <location>
        <begin position="116"/>
        <end position="188"/>
    </location>
</feature>
<dbReference type="SUPFAM" id="SSF141371">
    <property type="entry name" value="PilZ domain-like"/>
    <property type="match status" value="2"/>
</dbReference>
<name>A0A2K8MDT0_9SPHN</name>
<dbReference type="Proteomes" id="UP000229081">
    <property type="component" value="Chromosome"/>
</dbReference>
<dbReference type="AlphaFoldDB" id="A0A2K8MDT0"/>
<dbReference type="Pfam" id="PF07238">
    <property type="entry name" value="PilZ"/>
    <property type="match status" value="2"/>
</dbReference>
<evidence type="ECO:0000259" key="1">
    <source>
        <dbReference type="Pfam" id="PF07238"/>
    </source>
</evidence>
<organism evidence="2 3">
    <name type="scientific">Sphingomonas psychrotolerans</name>
    <dbReference type="NCBI Taxonomy" id="1327635"/>
    <lineage>
        <taxon>Bacteria</taxon>
        <taxon>Pseudomonadati</taxon>
        <taxon>Pseudomonadota</taxon>
        <taxon>Alphaproteobacteria</taxon>
        <taxon>Sphingomonadales</taxon>
        <taxon>Sphingomonadaceae</taxon>
        <taxon>Sphingomonas</taxon>
    </lineage>
</organism>
<keyword evidence="3" id="KW-1185">Reference proteome</keyword>
<dbReference type="KEGG" id="sphc:CVN68_08750"/>
<sequence>MHLTQIQNAEAELAADRAPRTVTTLLVGKLLSRGAAEHLCRIRNISMTGMMLETHHTLGHGSWVTVELRNGDRLQGSVAWSSEGRAGVEFAEAINVDHILAQAKASLERFCGPAPRAPRFDVECVARISCFGRHIDVTLENISQSGARISMPKPPREDTEIILSVPGLPSRRCTTRWATDDKAGLIFLEPIAYNDLGPWLEHCTLDS</sequence>
<proteinExistence type="predicted"/>